<dbReference type="OrthoDB" id="288590at2759"/>
<evidence type="ECO:0000259" key="7">
    <source>
        <dbReference type="PROSITE" id="PS51471"/>
    </source>
</evidence>
<dbReference type="PANTHER" id="PTHR10209:SF884">
    <property type="entry name" value="1-AMINOCYCLOPROPANE-1-CARBOXYLATE OXIDASE HOMOLOG 1-LIKE"/>
    <property type="match status" value="1"/>
</dbReference>
<comment type="cofactor">
    <cofactor evidence="1">
        <name>Fe cation</name>
        <dbReference type="ChEBI" id="CHEBI:24875"/>
    </cofactor>
</comment>
<comment type="caution">
    <text evidence="8">The sequence shown here is derived from an EMBL/GenBank/DDBJ whole genome shotgun (WGS) entry which is preliminary data.</text>
</comment>
<dbReference type="Gene3D" id="2.60.120.330">
    <property type="entry name" value="B-lactam Antibiotic, Isopenicillin N Synthase, Chain"/>
    <property type="match status" value="1"/>
</dbReference>
<accession>A0A8K0MSB5</accession>
<gene>
    <name evidence="8" type="ORF">FNV43_RR00761</name>
</gene>
<evidence type="ECO:0000256" key="3">
    <source>
        <dbReference type="ARBA" id="ARBA00022723"/>
    </source>
</evidence>
<keyword evidence="5 6" id="KW-0408">Iron</keyword>
<evidence type="ECO:0000256" key="4">
    <source>
        <dbReference type="ARBA" id="ARBA00023002"/>
    </source>
</evidence>
<feature type="domain" description="Fe2OG dioxygenase" evidence="7">
    <location>
        <begin position="213"/>
        <end position="314"/>
    </location>
</feature>
<dbReference type="GO" id="GO:0051213">
    <property type="term" value="F:dioxygenase activity"/>
    <property type="evidence" value="ECO:0007669"/>
    <property type="project" value="UniProtKB-ARBA"/>
</dbReference>
<evidence type="ECO:0000256" key="1">
    <source>
        <dbReference type="ARBA" id="ARBA00001962"/>
    </source>
</evidence>
<dbReference type="InterPro" id="IPR027443">
    <property type="entry name" value="IPNS-like_sf"/>
</dbReference>
<dbReference type="Pfam" id="PF14226">
    <property type="entry name" value="DIOX_N"/>
    <property type="match status" value="1"/>
</dbReference>
<proteinExistence type="inferred from homology"/>
<dbReference type="PROSITE" id="PS51471">
    <property type="entry name" value="FE2OG_OXY"/>
    <property type="match status" value="1"/>
</dbReference>
<protein>
    <recommendedName>
        <fullName evidence="7">Fe2OG dioxygenase domain-containing protein</fullName>
    </recommendedName>
</protein>
<comment type="similarity">
    <text evidence="2 6">Belongs to the iron/ascorbate-dependent oxidoreductase family.</text>
</comment>
<dbReference type="PANTHER" id="PTHR10209">
    <property type="entry name" value="OXIDOREDUCTASE, 2OG-FE II OXYGENASE FAMILY PROTEIN"/>
    <property type="match status" value="1"/>
</dbReference>
<evidence type="ECO:0000256" key="5">
    <source>
        <dbReference type="ARBA" id="ARBA00023004"/>
    </source>
</evidence>
<organism evidence="8 9">
    <name type="scientific">Rhamnella rubrinervis</name>
    <dbReference type="NCBI Taxonomy" id="2594499"/>
    <lineage>
        <taxon>Eukaryota</taxon>
        <taxon>Viridiplantae</taxon>
        <taxon>Streptophyta</taxon>
        <taxon>Embryophyta</taxon>
        <taxon>Tracheophyta</taxon>
        <taxon>Spermatophyta</taxon>
        <taxon>Magnoliopsida</taxon>
        <taxon>eudicotyledons</taxon>
        <taxon>Gunneridae</taxon>
        <taxon>Pentapetalae</taxon>
        <taxon>rosids</taxon>
        <taxon>fabids</taxon>
        <taxon>Rosales</taxon>
        <taxon>Rhamnaceae</taxon>
        <taxon>rhamnoid group</taxon>
        <taxon>Rhamneae</taxon>
        <taxon>Rhamnella</taxon>
    </lineage>
</organism>
<evidence type="ECO:0000256" key="2">
    <source>
        <dbReference type="ARBA" id="ARBA00008056"/>
    </source>
</evidence>
<keyword evidence="3 6" id="KW-0479">Metal-binding</keyword>
<dbReference type="InterPro" id="IPR005123">
    <property type="entry name" value="Oxoglu/Fe-dep_dioxygenase_dom"/>
</dbReference>
<keyword evidence="4 6" id="KW-0560">Oxidoreductase</keyword>
<evidence type="ECO:0000313" key="9">
    <source>
        <dbReference type="Proteomes" id="UP000796880"/>
    </source>
</evidence>
<dbReference type="SUPFAM" id="SSF51197">
    <property type="entry name" value="Clavaminate synthase-like"/>
    <property type="match status" value="1"/>
</dbReference>
<dbReference type="InterPro" id="IPR044861">
    <property type="entry name" value="IPNS-like_FE2OG_OXY"/>
</dbReference>
<dbReference type="AlphaFoldDB" id="A0A8K0MSB5"/>
<dbReference type="Pfam" id="PF03171">
    <property type="entry name" value="2OG-FeII_Oxy"/>
    <property type="match status" value="1"/>
</dbReference>
<sequence length="366" mass="41183">MVITNAAEVYDRQSELKALDESKTGVKGLVDAGLVKIPRIFIHEQHRLNKYSRAEAKSSIPLVDLRGIDEDANVRSRVIDQVRSACEKWGFFQVVNHGIPVNVLDEMLDGVRGFHEQDPELKKQFYTRDFTNRKVIYNTNFDLYQAPSTQWRDTVTCVVAPQRPDPKELPAICREIILDYTVRVMNLGHILFQLLSEALGLNLNHIKDMGCTEGLYLQGQYYPACPEPELTLGTSDHADSSFLTVLLQDQLGGLQVLHENQWVDVAPINGALVINVGDLLQLISNDKFVSVIHRVLANNLAPRVSAACFFRTQLPPENSSRVYGPIMELISEANPPVYKETTVKDYVAQFFKKGLDGVSALEYLKL</sequence>
<evidence type="ECO:0000313" key="8">
    <source>
        <dbReference type="EMBL" id="KAF3456113.1"/>
    </source>
</evidence>
<dbReference type="FunFam" id="2.60.120.330:FF:000005">
    <property type="entry name" value="1-aminocyclopropane-1-carboxylate oxidase homolog 1"/>
    <property type="match status" value="1"/>
</dbReference>
<dbReference type="EMBL" id="VOIH02000001">
    <property type="protein sequence ID" value="KAF3456113.1"/>
    <property type="molecule type" value="Genomic_DNA"/>
</dbReference>
<keyword evidence="9" id="KW-1185">Reference proteome</keyword>
<evidence type="ECO:0000256" key="6">
    <source>
        <dbReference type="RuleBase" id="RU003682"/>
    </source>
</evidence>
<dbReference type="InterPro" id="IPR026992">
    <property type="entry name" value="DIOX_N"/>
</dbReference>
<dbReference type="GO" id="GO:0046872">
    <property type="term" value="F:metal ion binding"/>
    <property type="evidence" value="ECO:0007669"/>
    <property type="project" value="UniProtKB-KW"/>
</dbReference>
<dbReference type="Proteomes" id="UP000796880">
    <property type="component" value="Unassembled WGS sequence"/>
</dbReference>
<name>A0A8K0MSB5_9ROSA</name>
<reference evidence="8" key="1">
    <citation type="submission" date="2020-03" db="EMBL/GenBank/DDBJ databases">
        <title>A high-quality chromosome-level genome assembly of a woody plant with both climbing and erect habits, Rhamnella rubrinervis.</title>
        <authorList>
            <person name="Lu Z."/>
            <person name="Yang Y."/>
            <person name="Zhu X."/>
            <person name="Sun Y."/>
        </authorList>
    </citation>
    <scope>NUCLEOTIDE SEQUENCE</scope>
    <source>
        <strain evidence="8">BYM</strain>
        <tissue evidence="8">Leaf</tissue>
    </source>
</reference>